<reference evidence="1" key="1">
    <citation type="submission" date="2020-08" db="EMBL/GenBank/DDBJ databases">
        <title>Genome public.</title>
        <authorList>
            <person name="Liu C."/>
            <person name="Sun Q."/>
        </authorList>
    </citation>
    <scope>NUCLEOTIDE SEQUENCE</scope>
    <source>
        <strain evidence="1">NSJ-12</strain>
    </source>
</reference>
<dbReference type="AlphaFoldDB" id="A0A926EKS1"/>
<dbReference type="Proteomes" id="UP000655830">
    <property type="component" value="Unassembled WGS sequence"/>
</dbReference>
<dbReference type="EMBL" id="JACRSY010000015">
    <property type="protein sequence ID" value="MBC8579917.1"/>
    <property type="molecule type" value="Genomic_DNA"/>
</dbReference>
<evidence type="ECO:0000313" key="2">
    <source>
        <dbReference type="Proteomes" id="UP000655830"/>
    </source>
</evidence>
<evidence type="ECO:0000313" key="1">
    <source>
        <dbReference type="EMBL" id="MBC8579917.1"/>
    </source>
</evidence>
<proteinExistence type="predicted"/>
<name>A0A926EKS1_9FIRM</name>
<organism evidence="1 2">
    <name type="scientific">Zhenhengia yiwuensis</name>
    <dbReference type="NCBI Taxonomy" id="2763666"/>
    <lineage>
        <taxon>Bacteria</taxon>
        <taxon>Bacillati</taxon>
        <taxon>Bacillota</taxon>
        <taxon>Clostridia</taxon>
        <taxon>Lachnospirales</taxon>
        <taxon>Lachnospiraceae</taxon>
        <taxon>Zhenhengia</taxon>
    </lineage>
</organism>
<gene>
    <name evidence="1" type="ORF">H8718_10310</name>
</gene>
<accession>A0A926EKS1</accession>
<keyword evidence="2" id="KW-1185">Reference proteome</keyword>
<dbReference type="RefSeq" id="WP_249332814.1">
    <property type="nucleotide sequence ID" value="NZ_JACRSY010000015.1"/>
</dbReference>
<protein>
    <recommendedName>
        <fullName evidence="3">HK97 gp10 family phage protein</fullName>
    </recommendedName>
</protein>
<comment type="caution">
    <text evidence="1">The sequence shown here is derived from an EMBL/GenBank/DDBJ whole genome shotgun (WGS) entry which is preliminary data.</text>
</comment>
<sequence length="130" mass="14816">MDLKDLDRAFEKMIKQFPQARRRLVEECGEKMYQKVLSNISQVDEKTGNLRKGVKKAVGSRGGYSAVRPDYKIAPHTHLIENGHKIVRNGKVVGWVSGKHMYRNALNELANELEQDCEKMLDELVGDFNG</sequence>
<evidence type="ECO:0008006" key="3">
    <source>
        <dbReference type="Google" id="ProtNLM"/>
    </source>
</evidence>